<reference evidence="2 3" key="1">
    <citation type="submission" date="2019-03" db="EMBL/GenBank/DDBJ databases">
        <title>First draft genome of Liparis tanakae, snailfish: a comprehensive survey of snailfish specific genes.</title>
        <authorList>
            <person name="Kim W."/>
            <person name="Song I."/>
            <person name="Jeong J.-H."/>
            <person name="Kim D."/>
            <person name="Kim S."/>
            <person name="Ryu S."/>
            <person name="Song J.Y."/>
            <person name="Lee S.K."/>
        </authorList>
    </citation>
    <scope>NUCLEOTIDE SEQUENCE [LARGE SCALE GENOMIC DNA]</scope>
    <source>
        <tissue evidence="2">Muscle</tissue>
    </source>
</reference>
<evidence type="ECO:0000313" key="3">
    <source>
        <dbReference type="Proteomes" id="UP000314294"/>
    </source>
</evidence>
<organism evidence="2 3">
    <name type="scientific">Liparis tanakae</name>
    <name type="common">Tanaka's snailfish</name>
    <dbReference type="NCBI Taxonomy" id="230148"/>
    <lineage>
        <taxon>Eukaryota</taxon>
        <taxon>Metazoa</taxon>
        <taxon>Chordata</taxon>
        <taxon>Craniata</taxon>
        <taxon>Vertebrata</taxon>
        <taxon>Euteleostomi</taxon>
        <taxon>Actinopterygii</taxon>
        <taxon>Neopterygii</taxon>
        <taxon>Teleostei</taxon>
        <taxon>Neoteleostei</taxon>
        <taxon>Acanthomorphata</taxon>
        <taxon>Eupercaria</taxon>
        <taxon>Perciformes</taxon>
        <taxon>Cottioidei</taxon>
        <taxon>Cottales</taxon>
        <taxon>Liparidae</taxon>
        <taxon>Liparis</taxon>
    </lineage>
</organism>
<gene>
    <name evidence="2" type="ORF">EYF80_014794</name>
</gene>
<feature type="compositionally biased region" description="Polar residues" evidence="1">
    <location>
        <begin position="139"/>
        <end position="149"/>
    </location>
</feature>
<feature type="region of interest" description="Disordered" evidence="1">
    <location>
        <begin position="60"/>
        <end position="158"/>
    </location>
</feature>
<dbReference type="Proteomes" id="UP000314294">
    <property type="component" value="Unassembled WGS sequence"/>
</dbReference>
<dbReference type="EMBL" id="SRLO01000108">
    <property type="protein sequence ID" value="TNN75048.1"/>
    <property type="molecule type" value="Genomic_DNA"/>
</dbReference>
<evidence type="ECO:0000256" key="1">
    <source>
        <dbReference type="SAM" id="MobiDB-lite"/>
    </source>
</evidence>
<accession>A0A4Z2IAM7</accession>
<feature type="compositionally biased region" description="Pro residues" evidence="1">
    <location>
        <begin position="1"/>
        <end position="11"/>
    </location>
</feature>
<keyword evidence="3" id="KW-1185">Reference proteome</keyword>
<dbReference type="AlphaFoldDB" id="A0A4Z2IAM7"/>
<feature type="region of interest" description="Disordered" evidence="1">
    <location>
        <begin position="1"/>
        <end position="30"/>
    </location>
</feature>
<evidence type="ECO:0000313" key="2">
    <source>
        <dbReference type="EMBL" id="TNN75048.1"/>
    </source>
</evidence>
<feature type="compositionally biased region" description="Basic and acidic residues" evidence="1">
    <location>
        <begin position="112"/>
        <end position="124"/>
    </location>
</feature>
<protein>
    <submittedName>
        <fullName evidence="2">Uncharacterized protein</fullName>
    </submittedName>
</protein>
<comment type="caution">
    <text evidence="2">The sequence shown here is derived from an EMBL/GenBank/DDBJ whole genome shotgun (WGS) entry which is preliminary data.</text>
</comment>
<dbReference type="OrthoDB" id="8777612at2759"/>
<sequence length="158" mass="17149">MASGPESPPALPLKQHRHSSVDADRVMLGPDGARRENYEWDDVFPEAADCHAARCPVHRRYDPSQHQVRFLSDGTPPPVPKKRLSRALSLPGSNAPRHPQSFDYTLAPGPDTDIHHAEPGDRRPAGGGPDPPDEHLSRSETPFTTTCAAPSSRGGRSV</sequence>
<proteinExistence type="predicted"/>
<name>A0A4Z2IAM7_9TELE</name>